<feature type="region of interest" description="Disordered" evidence="1">
    <location>
        <begin position="98"/>
        <end position="121"/>
    </location>
</feature>
<dbReference type="Proteomes" id="UP000187486">
    <property type="component" value="Unassembled WGS sequence"/>
</dbReference>
<dbReference type="AlphaFoldDB" id="A0A1R0KU89"/>
<dbReference type="RefSeq" id="WP_076161297.1">
    <property type="nucleotide sequence ID" value="NZ_MQUQ01000007.1"/>
</dbReference>
<proteinExistence type="predicted"/>
<evidence type="ECO:0000256" key="1">
    <source>
        <dbReference type="SAM" id="MobiDB-lite"/>
    </source>
</evidence>
<dbReference type="STRING" id="76021.BS329_15530"/>
<evidence type="ECO:0000313" key="2">
    <source>
        <dbReference type="EMBL" id="OLZ51674.1"/>
    </source>
</evidence>
<name>A0A1R0KU89_9PSEU</name>
<gene>
    <name evidence="2" type="ORF">BS329_15530</name>
</gene>
<dbReference type="EMBL" id="MQUQ01000007">
    <property type="protein sequence ID" value="OLZ51674.1"/>
    <property type="molecule type" value="Genomic_DNA"/>
</dbReference>
<keyword evidence="3" id="KW-1185">Reference proteome</keyword>
<comment type="caution">
    <text evidence="2">The sequence shown here is derived from an EMBL/GenBank/DDBJ whole genome shotgun (WGS) entry which is preliminary data.</text>
</comment>
<organism evidence="2 3">
    <name type="scientific">Amycolatopsis coloradensis</name>
    <dbReference type="NCBI Taxonomy" id="76021"/>
    <lineage>
        <taxon>Bacteria</taxon>
        <taxon>Bacillati</taxon>
        <taxon>Actinomycetota</taxon>
        <taxon>Actinomycetes</taxon>
        <taxon>Pseudonocardiales</taxon>
        <taxon>Pseudonocardiaceae</taxon>
        <taxon>Amycolatopsis</taxon>
    </lineage>
</organism>
<protein>
    <submittedName>
        <fullName evidence="2">Uncharacterized protein</fullName>
    </submittedName>
</protein>
<accession>A0A1R0KU89</accession>
<evidence type="ECO:0000313" key="3">
    <source>
        <dbReference type="Proteomes" id="UP000187486"/>
    </source>
</evidence>
<reference evidence="2 3" key="1">
    <citation type="submission" date="2016-01" db="EMBL/GenBank/DDBJ databases">
        <title>Amycolatopsis coloradensis genome sequencing and assembly.</title>
        <authorList>
            <person name="Mayilraj S."/>
        </authorList>
    </citation>
    <scope>NUCLEOTIDE SEQUENCE [LARGE SCALE GENOMIC DNA]</scope>
    <source>
        <strain evidence="2 3">DSM 44225</strain>
    </source>
</reference>
<feature type="compositionally biased region" description="Basic and acidic residues" evidence="1">
    <location>
        <begin position="98"/>
        <end position="108"/>
    </location>
</feature>
<sequence>MTDLLALHERLLTTAGDTEPSTLFTNAADIVRHLIRQHTYMNPYGITLDLRSETQAAVTAILGVLRHEAGTEKRTASGALRTAKGWADHASLRLDAAETEFRRQRDSAKTPPDALPVFPAR</sequence>